<dbReference type="EMBL" id="BTSY01000004">
    <property type="protein sequence ID" value="GMT22678.1"/>
    <property type="molecule type" value="Genomic_DNA"/>
</dbReference>
<dbReference type="InterPro" id="IPR024550">
    <property type="entry name" value="TFIIEa/SarR/Rpc3_HTH_dom"/>
</dbReference>
<dbReference type="GO" id="GO:0006367">
    <property type="term" value="P:transcription initiation at RNA polymerase II promoter"/>
    <property type="evidence" value="ECO:0007669"/>
    <property type="project" value="TreeGrafter"/>
</dbReference>
<proteinExistence type="predicted"/>
<dbReference type="PANTHER" id="PTHR13097:SF7">
    <property type="entry name" value="GENERAL TRANSCRIPTION FACTOR IIE SUBUNIT 1"/>
    <property type="match status" value="1"/>
</dbReference>
<sequence>MAVASTSAAPTAAPGIKIPNELRQALLSAVKTFYSPEQAVMVRFVMLAVCISEESLCVNMRFSDKKQLRKLTVPLKQDKLLRERSVEIDSPTASKNQSVIYYFINYRAITNVFKYKI</sequence>
<dbReference type="PANTHER" id="PTHR13097">
    <property type="entry name" value="TRANSCRIPTION INITIATION FACTOR IIE, ALPHA SUBUNIT"/>
    <property type="match status" value="1"/>
</dbReference>
<evidence type="ECO:0000313" key="3">
    <source>
        <dbReference type="Proteomes" id="UP001432322"/>
    </source>
</evidence>
<dbReference type="Proteomes" id="UP001432322">
    <property type="component" value="Unassembled WGS sequence"/>
</dbReference>
<evidence type="ECO:0000313" key="2">
    <source>
        <dbReference type="EMBL" id="GMT22678.1"/>
    </source>
</evidence>
<dbReference type="Pfam" id="PF02002">
    <property type="entry name" value="TFIIE_alpha"/>
    <property type="match status" value="1"/>
</dbReference>
<dbReference type="GO" id="GO:0005673">
    <property type="term" value="C:transcription factor TFIIE complex"/>
    <property type="evidence" value="ECO:0007669"/>
    <property type="project" value="TreeGrafter"/>
</dbReference>
<dbReference type="AlphaFoldDB" id="A0AAV5VWN0"/>
<dbReference type="InterPro" id="IPR039997">
    <property type="entry name" value="TFE"/>
</dbReference>
<accession>A0AAV5VWN0</accession>
<organism evidence="2 3">
    <name type="scientific">Pristionchus fissidentatus</name>
    <dbReference type="NCBI Taxonomy" id="1538716"/>
    <lineage>
        <taxon>Eukaryota</taxon>
        <taxon>Metazoa</taxon>
        <taxon>Ecdysozoa</taxon>
        <taxon>Nematoda</taxon>
        <taxon>Chromadorea</taxon>
        <taxon>Rhabditida</taxon>
        <taxon>Rhabditina</taxon>
        <taxon>Diplogasteromorpha</taxon>
        <taxon>Diplogasteroidea</taxon>
        <taxon>Neodiplogasteridae</taxon>
        <taxon>Pristionchus</taxon>
    </lineage>
</organism>
<feature type="domain" description="TFIIEalpha/SarR/Rpc3 HTH" evidence="1">
    <location>
        <begin position="30"/>
        <end position="117"/>
    </location>
</feature>
<evidence type="ECO:0000259" key="1">
    <source>
        <dbReference type="Pfam" id="PF02002"/>
    </source>
</evidence>
<keyword evidence="3" id="KW-1185">Reference proteome</keyword>
<comment type="caution">
    <text evidence="2">The sequence shown here is derived from an EMBL/GenBank/DDBJ whole genome shotgun (WGS) entry which is preliminary data.</text>
</comment>
<gene>
    <name evidence="2" type="ORF">PFISCL1PPCAC_13975</name>
</gene>
<protein>
    <recommendedName>
        <fullName evidence="1">TFIIEalpha/SarR/Rpc3 HTH domain-containing protein</fullName>
    </recommendedName>
</protein>
<feature type="non-terminal residue" evidence="2">
    <location>
        <position position="117"/>
    </location>
</feature>
<reference evidence="2" key="1">
    <citation type="submission" date="2023-10" db="EMBL/GenBank/DDBJ databases">
        <title>Genome assembly of Pristionchus species.</title>
        <authorList>
            <person name="Yoshida K."/>
            <person name="Sommer R.J."/>
        </authorList>
    </citation>
    <scope>NUCLEOTIDE SEQUENCE</scope>
    <source>
        <strain evidence="2">RS5133</strain>
    </source>
</reference>
<name>A0AAV5VWN0_9BILA</name>